<evidence type="ECO:0000313" key="2">
    <source>
        <dbReference type="EMBL" id="ATY34297.1"/>
    </source>
</evidence>
<evidence type="ECO:0000259" key="1">
    <source>
        <dbReference type="Pfam" id="PF05050"/>
    </source>
</evidence>
<dbReference type="PANTHER" id="PTHR36973">
    <property type="entry name" value="SLL1456 PROTEIN-RELATED"/>
    <property type="match status" value="1"/>
</dbReference>
<dbReference type="Gene3D" id="3.40.50.150">
    <property type="entry name" value="Vaccinia Virus protein VP39"/>
    <property type="match status" value="1"/>
</dbReference>
<organism evidence="2 3">
    <name type="scientific">Sphingomonas psychrotolerans</name>
    <dbReference type="NCBI Taxonomy" id="1327635"/>
    <lineage>
        <taxon>Bacteria</taxon>
        <taxon>Pseudomonadati</taxon>
        <taxon>Pseudomonadota</taxon>
        <taxon>Alphaproteobacteria</taxon>
        <taxon>Sphingomonadales</taxon>
        <taxon>Sphingomonadaceae</taxon>
        <taxon>Sphingomonas</taxon>
    </lineage>
</organism>
<dbReference type="InterPro" id="IPR053188">
    <property type="entry name" value="FkbM_Methyltransferase"/>
</dbReference>
<reference evidence="2 3" key="1">
    <citation type="submission" date="2017-11" db="EMBL/GenBank/DDBJ databases">
        <title>Complete genome sequence of Sphingomonas sp. Strain Cra20, a psychrotolerant potential plant growth promoting rhizobacteria.</title>
        <authorList>
            <person name="Luo Y."/>
        </authorList>
    </citation>
    <scope>NUCLEOTIDE SEQUENCE [LARGE SCALE GENOMIC DNA]</scope>
    <source>
        <strain evidence="2 3">Cra20</strain>
    </source>
</reference>
<name>A0A2K8MK95_9SPHN</name>
<keyword evidence="2" id="KW-0808">Transferase</keyword>
<dbReference type="KEGG" id="sphc:CVN68_21970"/>
<dbReference type="GO" id="GO:0032259">
    <property type="term" value="P:methylation"/>
    <property type="evidence" value="ECO:0007669"/>
    <property type="project" value="UniProtKB-KW"/>
</dbReference>
<gene>
    <name evidence="2" type="ORF">CVN68_21970</name>
</gene>
<dbReference type="GO" id="GO:0008171">
    <property type="term" value="F:O-methyltransferase activity"/>
    <property type="evidence" value="ECO:0007669"/>
    <property type="project" value="TreeGrafter"/>
</dbReference>
<keyword evidence="2" id="KW-0489">Methyltransferase</keyword>
<sequence>MTLKSAARNFAEKFGLHVIRQSQNPLHHYLGLGDFPFTTIFDIGANEGQFAREARRRFPSSKLYCFEPVDAAYAKLKSWCDADGNAVPVHIALGDSAGSVEMAVHPHHTPSSSLLKTTDISHDLYPVTKDQSSQSVEIQRLDDFVSGLKDDIGDNLLLKLDVQGFEAAVLRGAPGTIARANGIITEICLESLYEGQSTFEEVLDLARAGGMSYSGNLNQVYGEGGKVLYIDAVFLRQ</sequence>
<proteinExistence type="predicted"/>
<evidence type="ECO:0000313" key="3">
    <source>
        <dbReference type="Proteomes" id="UP000229081"/>
    </source>
</evidence>
<dbReference type="Pfam" id="PF05050">
    <property type="entry name" value="Methyltransf_21"/>
    <property type="match status" value="1"/>
</dbReference>
<protein>
    <submittedName>
        <fullName evidence="2">FkbM family methyltransferase</fullName>
    </submittedName>
</protein>
<dbReference type="EMBL" id="CP024923">
    <property type="protein sequence ID" value="ATY34297.1"/>
    <property type="molecule type" value="Genomic_DNA"/>
</dbReference>
<dbReference type="Proteomes" id="UP000229081">
    <property type="component" value="Chromosome"/>
</dbReference>
<dbReference type="RefSeq" id="WP_100284085.1">
    <property type="nucleotide sequence ID" value="NZ_CP024923.1"/>
</dbReference>
<accession>A0A2K8MK95</accession>
<dbReference type="PANTHER" id="PTHR36973:SF4">
    <property type="entry name" value="NODULATION PROTEIN"/>
    <property type="match status" value="1"/>
</dbReference>
<feature type="domain" description="Methyltransferase FkbM" evidence="1">
    <location>
        <begin position="42"/>
        <end position="208"/>
    </location>
</feature>
<dbReference type="SUPFAM" id="SSF53335">
    <property type="entry name" value="S-adenosyl-L-methionine-dependent methyltransferases"/>
    <property type="match status" value="1"/>
</dbReference>
<dbReference type="InterPro" id="IPR029063">
    <property type="entry name" value="SAM-dependent_MTases_sf"/>
</dbReference>
<dbReference type="InterPro" id="IPR006342">
    <property type="entry name" value="FkbM_mtfrase"/>
</dbReference>
<dbReference type="NCBIfam" id="TIGR01444">
    <property type="entry name" value="fkbM_fam"/>
    <property type="match status" value="1"/>
</dbReference>
<dbReference type="OrthoDB" id="292760at2"/>
<keyword evidence="3" id="KW-1185">Reference proteome</keyword>
<dbReference type="AlphaFoldDB" id="A0A2K8MK95"/>